<dbReference type="AlphaFoldDB" id="V4CRB1"/>
<dbReference type="HOGENOM" id="CLU_1497900_0_0_1"/>
<reference evidence="4 5" key="1">
    <citation type="journal article" date="2013" name="Nature">
        <title>Insights into bilaterian evolution from three spiralian genomes.</title>
        <authorList>
            <person name="Simakov O."/>
            <person name="Marletaz F."/>
            <person name="Cho S.J."/>
            <person name="Edsinger-Gonzales E."/>
            <person name="Havlak P."/>
            <person name="Hellsten U."/>
            <person name="Kuo D.H."/>
            <person name="Larsson T."/>
            <person name="Lv J."/>
            <person name="Arendt D."/>
            <person name="Savage R."/>
            <person name="Osoegawa K."/>
            <person name="de Jong P."/>
            <person name="Grimwood J."/>
            <person name="Chapman J.A."/>
            <person name="Shapiro H."/>
            <person name="Aerts A."/>
            <person name="Otillar R.P."/>
            <person name="Terry A.Y."/>
            <person name="Boore J.L."/>
            <person name="Grigoriev I.V."/>
            <person name="Lindberg D.R."/>
            <person name="Seaver E.C."/>
            <person name="Weisblat D.A."/>
            <person name="Putnam N.H."/>
            <person name="Rokhsar D.S."/>
        </authorList>
    </citation>
    <scope>NUCLEOTIDE SEQUENCE [LARGE SCALE GENOMIC DNA]</scope>
</reference>
<feature type="chain" id="PRO_5004718100" evidence="3">
    <location>
        <begin position="22"/>
        <end position="180"/>
    </location>
</feature>
<dbReference type="CTD" id="20248196"/>
<sequence length="180" mass="20167">MMNLVKIAIASLLVSTFSVSCVKIQKRDTSNLPRPDISNFPRNKPNFPSNNPNFPRPGFPTNDGANNFPDMDGILDGLPDIKNIMDKFRNNPNFDSSNYQDVVNALVKDPKYQDFLKEFNPQSPNDISLEDLDKILNRISNIQNVGFQNDQRILTSDSSRTVVAMGSVVIVTVTSLFMLL</sequence>
<evidence type="ECO:0000313" key="4">
    <source>
        <dbReference type="EMBL" id="ESP05030.1"/>
    </source>
</evidence>
<evidence type="ECO:0000256" key="1">
    <source>
        <dbReference type="SAM" id="MobiDB-lite"/>
    </source>
</evidence>
<accession>V4CRB1</accession>
<feature type="signal peptide" evidence="3">
    <location>
        <begin position="1"/>
        <end position="21"/>
    </location>
</feature>
<dbReference type="KEGG" id="lgi:LOTGIDRAFT_230066"/>
<keyword evidence="5" id="KW-1185">Reference proteome</keyword>
<evidence type="ECO:0000256" key="3">
    <source>
        <dbReference type="SAM" id="SignalP"/>
    </source>
</evidence>
<dbReference type="EMBL" id="KB199651">
    <property type="protein sequence ID" value="ESP05030.1"/>
    <property type="molecule type" value="Genomic_DNA"/>
</dbReference>
<keyword evidence="2" id="KW-0812">Transmembrane</keyword>
<keyword evidence="2" id="KW-1133">Transmembrane helix</keyword>
<dbReference type="PROSITE" id="PS51257">
    <property type="entry name" value="PROKAR_LIPOPROTEIN"/>
    <property type="match status" value="1"/>
</dbReference>
<dbReference type="GeneID" id="20248196"/>
<protein>
    <submittedName>
        <fullName evidence="4">Uncharacterized protein</fullName>
    </submittedName>
</protein>
<keyword evidence="3" id="KW-0732">Signal</keyword>
<keyword evidence="2" id="KW-0472">Membrane</keyword>
<proteinExistence type="predicted"/>
<gene>
    <name evidence="4" type="ORF">LOTGIDRAFT_230066</name>
</gene>
<name>V4CRB1_LOTGI</name>
<evidence type="ECO:0000313" key="5">
    <source>
        <dbReference type="Proteomes" id="UP000030746"/>
    </source>
</evidence>
<evidence type="ECO:0000256" key="2">
    <source>
        <dbReference type="SAM" id="Phobius"/>
    </source>
</evidence>
<feature type="region of interest" description="Disordered" evidence="1">
    <location>
        <begin position="32"/>
        <end position="64"/>
    </location>
</feature>
<organism evidence="4 5">
    <name type="scientific">Lottia gigantea</name>
    <name type="common">Giant owl limpet</name>
    <dbReference type="NCBI Taxonomy" id="225164"/>
    <lineage>
        <taxon>Eukaryota</taxon>
        <taxon>Metazoa</taxon>
        <taxon>Spiralia</taxon>
        <taxon>Lophotrochozoa</taxon>
        <taxon>Mollusca</taxon>
        <taxon>Gastropoda</taxon>
        <taxon>Patellogastropoda</taxon>
        <taxon>Lottioidea</taxon>
        <taxon>Lottiidae</taxon>
        <taxon>Lottia</taxon>
    </lineage>
</organism>
<dbReference type="RefSeq" id="XP_009044539.1">
    <property type="nucleotide sequence ID" value="XM_009046291.1"/>
</dbReference>
<dbReference type="Proteomes" id="UP000030746">
    <property type="component" value="Unassembled WGS sequence"/>
</dbReference>
<feature type="transmembrane region" description="Helical" evidence="2">
    <location>
        <begin position="161"/>
        <end position="179"/>
    </location>
</feature>
<feature type="compositionally biased region" description="Low complexity" evidence="1">
    <location>
        <begin position="39"/>
        <end position="53"/>
    </location>
</feature>